<feature type="binding site" evidence="8">
    <location>
        <position position="262"/>
    </location>
    <ligand>
        <name>NAD(+)</name>
        <dbReference type="ChEBI" id="CHEBI:57540"/>
    </ligand>
</feature>
<name>A0A2W7PS53_9RHOB</name>
<evidence type="ECO:0000256" key="10">
    <source>
        <dbReference type="RuleBase" id="RU003691"/>
    </source>
</evidence>
<evidence type="ECO:0000256" key="1">
    <source>
        <dbReference type="ARBA" id="ARBA00007532"/>
    </source>
</evidence>
<reference evidence="13 14" key="1">
    <citation type="submission" date="2018-06" db="EMBL/GenBank/DDBJ databases">
        <title>Genomic Encyclopedia of Archaeal and Bacterial Type Strains, Phase II (KMG-II): from individual species to whole genera.</title>
        <authorList>
            <person name="Goeker M."/>
        </authorList>
    </citation>
    <scope>NUCLEOTIDE SEQUENCE [LARGE SCALE GENOMIC DNA]</scope>
    <source>
        <strain evidence="13 14">DSM 22009</strain>
    </source>
</reference>
<keyword evidence="4" id="KW-0521">NADP</keyword>
<dbReference type="GO" id="GO:0050660">
    <property type="term" value="F:flavin adenine dinucleotide binding"/>
    <property type="evidence" value="ECO:0007669"/>
    <property type="project" value="TreeGrafter"/>
</dbReference>
<dbReference type="Proteomes" id="UP000248916">
    <property type="component" value="Unassembled WGS sequence"/>
</dbReference>
<keyword evidence="3 8" id="KW-0274">FAD</keyword>
<evidence type="ECO:0000256" key="4">
    <source>
        <dbReference type="ARBA" id="ARBA00022857"/>
    </source>
</evidence>
<proteinExistence type="inferred from homology"/>
<accession>A0A2W7PS53</accession>
<keyword evidence="7 10" id="KW-0676">Redox-active center</keyword>
<evidence type="ECO:0000256" key="9">
    <source>
        <dbReference type="PIRSR" id="PIRSR000350-4"/>
    </source>
</evidence>
<feature type="domain" description="FAD/NAD(P)-binding" evidence="12">
    <location>
        <begin position="7"/>
        <end position="316"/>
    </location>
</feature>
<evidence type="ECO:0000256" key="6">
    <source>
        <dbReference type="ARBA" id="ARBA00023157"/>
    </source>
</evidence>
<evidence type="ECO:0000256" key="2">
    <source>
        <dbReference type="ARBA" id="ARBA00022630"/>
    </source>
</evidence>
<evidence type="ECO:0000256" key="5">
    <source>
        <dbReference type="ARBA" id="ARBA00023002"/>
    </source>
</evidence>
<feature type="binding site" evidence="8">
    <location>
        <begin position="177"/>
        <end position="184"/>
    </location>
    <ligand>
        <name>NAD(+)</name>
        <dbReference type="ChEBI" id="CHEBI:57540"/>
    </ligand>
</feature>
<dbReference type="InterPro" id="IPR016156">
    <property type="entry name" value="FAD/NAD-linked_Rdtase_dimer_sf"/>
</dbReference>
<gene>
    <name evidence="13" type="ORF">LX81_03666</name>
</gene>
<evidence type="ECO:0000259" key="11">
    <source>
        <dbReference type="Pfam" id="PF02852"/>
    </source>
</evidence>
<dbReference type="GO" id="GO:0016668">
    <property type="term" value="F:oxidoreductase activity, acting on a sulfur group of donors, NAD(P) as acceptor"/>
    <property type="evidence" value="ECO:0007669"/>
    <property type="project" value="InterPro"/>
</dbReference>
<evidence type="ECO:0000256" key="8">
    <source>
        <dbReference type="PIRSR" id="PIRSR000350-3"/>
    </source>
</evidence>
<dbReference type="FunFam" id="3.30.390.30:FF:000001">
    <property type="entry name" value="Dihydrolipoyl dehydrogenase"/>
    <property type="match status" value="1"/>
</dbReference>
<comment type="cofactor">
    <cofactor evidence="8">
        <name>FAD</name>
        <dbReference type="ChEBI" id="CHEBI:57692"/>
    </cofactor>
    <text evidence="8">Binds 1 FAD per subunit.</text>
</comment>
<dbReference type="Pfam" id="PF02852">
    <property type="entry name" value="Pyr_redox_dim"/>
    <property type="match status" value="1"/>
</dbReference>
<organism evidence="13 14">
    <name type="scientific">Palleronia aestuarii</name>
    <dbReference type="NCBI Taxonomy" id="568105"/>
    <lineage>
        <taxon>Bacteria</taxon>
        <taxon>Pseudomonadati</taxon>
        <taxon>Pseudomonadota</taxon>
        <taxon>Alphaproteobacteria</taxon>
        <taxon>Rhodobacterales</taxon>
        <taxon>Roseobacteraceae</taxon>
        <taxon>Palleronia</taxon>
    </lineage>
</organism>
<evidence type="ECO:0000313" key="13">
    <source>
        <dbReference type="EMBL" id="PZX12259.1"/>
    </source>
</evidence>
<protein>
    <submittedName>
        <fullName evidence="13">Pyruvate/2-oxoglutarate dehydrogenase complex dihydrolipoamide dehydrogenase (E3) component</fullName>
    </submittedName>
</protein>
<evidence type="ECO:0000256" key="3">
    <source>
        <dbReference type="ARBA" id="ARBA00022827"/>
    </source>
</evidence>
<feature type="binding site" evidence="8">
    <location>
        <begin position="140"/>
        <end position="142"/>
    </location>
    <ligand>
        <name>FAD</name>
        <dbReference type="ChEBI" id="CHEBI:57692"/>
    </ligand>
</feature>
<sequence>MERIKTDICIIGAGSGGLSVAAGASQMGAQVVLIEGHEMGGDCLNYGCVPSKSLLASAKAAYGMTHPGDLGIAPAEPQVDYAAAKAHTRRVIETIAPVDSQERYEGFGVRVIRDWARFVSPTEVQAGAISITARRFVIATGSRPFVPPIDGIEDVPYLTNETLFDLSERPEHLLIIGGGPIGIEMAQAHIRLGSRVTVLETGKALAAHDPECAAIVLNRLREEGVEIVEGAQVTRIGSEDGSIIAETADRTYRGSHLLVAAGRRVNLDGLDPEAGNIACDKAVRVGDDLRSVTNRRVYAVGDAAGRLQFTHVAGYHAGIVVRSAVLGMRWAKARQDHLPRATYTDPELAEVGLGEEEARRRYGSKLEVVRSSYDHNDRAIAEGRKTGTIKVLVAGGKPCGAAIVGAHAGELVGMWAMAIANGQKMSAIANTVLPYPTFSEINKRAASGYFSPRLFDNPRLKTFVGLVQKYLP</sequence>
<dbReference type="PROSITE" id="PS00076">
    <property type="entry name" value="PYRIDINE_REDOX_1"/>
    <property type="match status" value="1"/>
</dbReference>
<comment type="caution">
    <text evidence="13">The sequence shown here is derived from an EMBL/GenBank/DDBJ whole genome shotgun (WGS) entry which is preliminary data.</text>
</comment>
<dbReference type="InterPro" id="IPR012999">
    <property type="entry name" value="Pyr_OxRdtase_I_AS"/>
</dbReference>
<dbReference type="AlphaFoldDB" id="A0A2W7PS53"/>
<keyword evidence="2 10" id="KW-0285">Flavoprotein</keyword>
<dbReference type="EMBL" id="QKZL01000025">
    <property type="protein sequence ID" value="PZX12259.1"/>
    <property type="molecule type" value="Genomic_DNA"/>
</dbReference>
<comment type="similarity">
    <text evidence="1 10">Belongs to the class-I pyridine nucleotide-disulfide oxidoreductase family.</text>
</comment>
<dbReference type="InterPro" id="IPR004099">
    <property type="entry name" value="Pyr_nucl-diS_OxRdtase_dimer"/>
</dbReference>
<dbReference type="OrthoDB" id="9776382at2"/>
<dbReference type="GO" id="GO:0003955">
    <property type="term" value="F:NAD(P)H dehydrogenase (quinone) activity"/>
    <property type="evidence" value="ECO:0007669"/>
    <property type="project" value="TreeGrafter"/>
</dbReference>
<dbReference type="InterPro" id="IPR001100">
    <property type="entry name" value="Pyr_nuc-diS_OxRdtase"/>
</dbReference>
<feature type="binding site" evidence="8">
    <location>
        <position position="302"/>
    </location>
    <ligand>
        <name>FAD</name>
        <dbReference type="ChEBI" id="CHEBI:57692"/>
    </ligand>
</feature>
<dbReference type="PRINTS" id="PR00368">
    <property type="entry name" value="FADPNR"/>
</dbReference>
<dbReference type="RefSeq" id="WP_111538694.1">
    <property type="nucleotide sequence ID" value="NZ_QKZL01000025.1"/>
</dbReference>
<dbReference type="PIRSF" id="PIRSF000350">
    <property type="entry name" value="Mercury_reductase_MerA"/>
    <property type="match status" value="1"/>
</dbReference>
<keyword evidence="14" id="KW-1185">Reference proteome</keyword>
<dbReference type="PRINTS" id="PR00411">
    <property type="entry name" value="PNDRDTASEI"/>
</dbReference>
<dbReference type="PANTHER" id="PTHR43014:SF2">
    <property type="entry name" value="MERCURIC REDUCTASE"/>
    <property type="match status" value="1"/>
</dbReference>
<dbReference type="InterPro" id="IPR036188">
    <property type="entry name" value="FAD/NAD-bd_sf"/>
</dbReference>
<feature type="domain" description="Pyridine nucleotide-disulphide oxidoreductase dimerisation" evidence="11">
    <location>
        <begin position="339"/>
        <end position="445"/>
    </location>
</feature>
<keyword evidence="8" id="KW-0520">NAD</keyword>
<dbReference type="Gene3D" id="3.30.390.30">
    <property type="match status" value="1"/>
</dbReference>
<feature type="binding site" evidence="8">
    <location>
        <position position="200"/>
    </location>
    <ligand>
        <name>NAD(+)</name>
        <dbReference type="ChEBI" id="CHEBI:57540"/>
    </ligand>
</feature>
<dbReference type="Pfam" id="PF07992">
    <property type="entry name" value="Pyr_redox_2"/>
    <property type="match status" value="1"/>
</dbReference>
<evidence type="ECO:0000259" key="12">
    <source>
        <dbReference type="Pfam" id="PF07992"/>
    </source>
</evidence>
<keyword evidence="6" id="KW-1015">Disulfide bond</keyword>
<dbReference type="SUPFAM" id="SSF55424">
    <property type="entry name" value="FAD/NAD-linked reductases, dimerisation (C-terminal) domain"/>
    <property type="match status" value="1"/>
</dbReference>
<keyword evidence="5 10" id="KW-0560">Oxidoreductase</keyword>
<dbReference type="Gene3D" id="3.50.50.60">
    <property type="entry name" value="FAD/NAD(P)-binding domain"/>
    <property type="match status" value="2"/>
</dbReference>
<evidence type="ECO:0000313" key="14">
    <source>
        <dbReference type="Proteomes" id="UP000248916"/>
    </source>
</evidence>
<dbReference type="InterPro" id="IPR023753">
    <property type="entry name" value="FAD/NAD-binding_dom"/>
</dbReference>
<feature type="binding site" evidence="8">
    <location>
        <position position="52"/>
    </location>
    <ligand>
        <name>FAD</name>
        <dbReference type="ChEBI" id="CHEBI:57692"/>
    </ligand>
</feature>
<evidence type="ECO:0000256" key="7">
    <source>
        <dbReference type="ARBA" id="ARBA00023284"/>
    </source>
</evidence>
<feature type="disulfide bond" description="Redox-active" evidence="9">
    <location>
        <begin position="43"/>
        <end position="48"/>
    </location>
</feature>
<dbReference type="PANTHER" id="PTHR43014">
    <property type="entry name" value="MERCURIC REDUCTASE"/>
    <property type="match status" value="1"/>
</dbReference>
<keyword evidence="8" id="KW-0547">Nucleotide-binding</keyword>
<dbReference type="SUPFAM" id="SSF51905">
    <property type="entry name" value="FAD/NAD(P)-binding domain"/>
    <property type="match status" value="1"/>
</dbReference>
<keyword evidence="13" id="KW-0670">Pyruvate</keyword>